<evidence type="ECO:0000256" key="6">
    <source>
        <dbReference type="ARBA" id="ARBA00022692"/>
    </source>
</evidence>
<evidence type="ECO:0000313" key="12">
    <source>
        <dbReference type="EMBL" id="SFQ87911.1"/>
    </source>
</evidence>
<keyword evidence="6" id="KW-0812">Transmembrane</keyword>
<dbReference type="SUPFAM" id="SSF54523">
    <property type="entry name" value="Pili subunits"/>
    <property type="match status" value="1"/>
</dbReference>
<evidence type="ECO:0000256" key="10">
    <source>
        <dbReference type="ARBA" id="ARBA00030775"/>
    </source>
</evidence>
<evidence type="ECO:0000256" key="8">
    <source>
        <dbReference type="ARBA" id="ARBA00023136"/>
    </source>
</evidence>
<dbReference type="GO" id="GO:0015627">
    <property type="term" value="C:type II protein secretion system complex"/>
    <property type="evidence" value="ECO:0007669"/>
    <property type="project" value="InterPro"/>
</dbReference>
<evidence type="ECO:0000259" key="11">
    <source>
        <dbReference type="Pfam" id="PF12019"/>
    </source>
</evidence>
<dbReference type="InterPro" id="IPR022346">
    <property type="entry name" value="T2SS_GspH"/>
</dbReference>
<evidence type="ECO:0000313" key="13">
    <source>
        <dbReference type="Proteomes" id="UP000242815"/>
    </source>
</evidence>
<comment type="subcellular location">
    <subcellularLocation>
        <location evidence="1">Cell inner membrane</location>
        <topology evidence="1">Single-pass membrane protein</topology>
    </subcellularLocation>
</comment>
<dbReference type="Pfam" id="PF12019">
    <property type="entry name" value="GspH"/>
    <property type="match status" value="1"/>
</dbReference>
<name>A0A1I6C3Z5_9GAMM</name>
<accession>A0A1I6C3Z5</accession>
<dbReference type="Pfam" id="PF07963">
    <property type="entry name" value="N_methyl"/>
    <property type="match status" value="1"/>
</dbReference>
<keyword evidence="4" id="KW-0488">Methylation</keyword>
<dbReference type="InterPro" id="IPR012902">
    <property type="entry name" value="N_methyl_site"/>
</dbReference>
<reference evidence="12 13" key="1">
    <citation type="submission" date="2016-10" db="EMBL/GenBank/DDBJ databases">
        <authorList>
            <person name="de Groot N.N."/>
        </authorList>
    </citation>
    <scope>NUCLEOTIDE SEQUENCE [LARGE SCALE GENOMIC DNA]</scope>
    <source>
        <strain evidence="12 13">JCM 18415</strain>
    </source>
</reference>
<proteinExistence type="inferred from homology"/>
<dbReference type="NCBIfam" id="TIGR02532">
    <property type="entry name" value="IV_pilin_GFxxxE"/>
    <property type="match status" value="1"/>
</dbReference>
<evidence type="ECO:0000256" key="5">
    <source>
        <dbReference type="ARBA" id="ARBA00022519"/>
    </source>
</evidence>
<organism evidence="12 13">
    <name type="scientific">Halopseudomonas formosensis</name>
    <dbReference type="NCBI Taxonomy" id="1002526"/>
    <lineage>
        <taxon>Bacteria</taxon>
        <taxon>Pseudomonadati</taxon>
        <taxon>Pseudomonadota</taxon>
        <taxon>Gammaproteobacteria</taxon>
        <taxon>Pseudomonadales</taxon>
        <taxon>Pseudomonadaceae</taxon>
        <taxon>Halopseudomonas</taxon>
    </lineage>
</organism>
<dbReference type="PROSITE" id="PS00409">
    <property type="entry name" value="PROKAR_NTER_METHYL"/>
    <property type="match status" value="1"/>
</dbReference>
<gene>
    <name evidence="12" type="ORF">SAMN05216578_11237</name>
</gene>
<dbReference type="OrthoDB" id="5732776at2"/>
<dbReference type="GO" id="GO:0005886">
    <property type="term" value="C:plasma membrane"/>
    <property type="evidence" value="ECO:0007669"/>
    <property type="project" value="UniProtKB-SubCell"/>
</dbReference>
<sequence length="171" mass="18826">MQRRGFTLIELMVAVAVLAILLSIGVPALGSMIDAQRLDNEAHRLMRSVQFTRNEAVRRNRHVLMQPVNGSWTNGWVVFLDDDRNGQHDPDDPLLRVEGPAGAVIHANGSLTGYVRYNSQGESELLNGGFLSGTFSLCPRQPGVEARQLVINRVGRVRMQRAEPAAGNCPE</sequence>
<dbReference type="AlphaFoldDB" id="A0A1I6C3Z5"/>
<dbReference type="Proteomes" id="UP000242815">
    <property type="component" value="Unassembled WGS sequence"/>
</dbReference>
<dbReference type="GO" id="GO:0015628">
    <property type="term" value="P:protein secretion by the type II secretion system"/>
    <property type="evidence" value="ECO:0007669"/>
    <property type="project" value="InterPro"/>
</dbReference>
<evidence type="ECO:0000256" key="1">
    <source>
        <dbReference type="ARBA" id="ARBA00004377"/>
    </source>
</evidence>
<dbReference type="EMBL" id="FOYD01000012">
    <property type="protein sequence ID" value="SFQ87911.1"/>
    <property type="molecule type" value="Genomic_DNA"/>
</dbReference>
<keyword evidence="7" id="KW-1133">Transmembrane helix</keyword>
<dbReference type="RefSeq" id="WP_090540510.1">
    <property type="nucleotide sequence ID" value="NZ_FOYD01000012.1"/>
</dbReference>
<keyword evidence="8" id="KW-0472">Membrane</keyword>
<feature type="domain" description="General secretion pathway GspH" evidence="11">
    <location>
        <begin position="41"/>
        <end position="155"/>
    </location>
</feature>
<keyword evidence="3" id="KW-1003">Cell membrane</keyword>
<evidence type="ECO:0000256" key="4">
    <source>
        <dbReference type="ARBA" id="ARBA00022481"/>
    </source>
</evidence>
<dbReference type="STRING" id="1002526.SAMN05216578_11237"/>
<comment type="similarity">
    <text evidence="9">Belongs to the GSP H family.</text>
</comment>
<dbReference type="InterPro" id="IPR045584">
    <property type="entry name" value="Pilin-like"/>
</dbReference>
<keyword evidence="5" id="KW-0997">Cell inner membrane</keyword>
<evidence type="ECO:0000256" key="3">
    <source>
        <dbReference type="ARBA" id="ARBA00022475"/>
    </source>
</evidence>
<evidence type="ECO:0000256" key="7">
    <source>
        <dbReference type="ARBA" id="ARBA00022989"/>
    </source>
</evidence>
<evidence type="ECO:0000256" key="2">
    <source>
        <dbReference type="ARBA" id="ARBA00021549"/>
    </source>
</evidence>
<protein>
    <recommendedName>
        <fullName evidence="2">Type II secretion system protein H</fullName>
    </recommendedName>
    <alternativeName>
        <fullName evidence="10">General secretion pathway protein H</fullName>
    </alternativeName>
</protein>
<dbReference type="Gene3D" id="3.55.40.10">
    <property type="entry name" value="minor pseudopilin epsh domain"/>
    <property type="match status" value="1"/>
</dbReference>
<evidence type="ECO:0000256" key="9">
    <source>
        <dbReference type="ARBA" id="ARBA00025772"/>
    </source>
</evidence>